<feature type="transmembrane region" description="Helical" evidence="2">
    <location>
        <begin position="319"/>
        <end position="339"/>
    </location>
</feature>
<evidence type="ECO:0000256" key="3">
    <source>
        <dbReference type="SAM" id="SignalP"/>
    </source>
</evidence>
<evidence type="ECO:0000313" key="5">
    <source>
        <dbReference type="Proteomes" id="UP001320245"/>
    </source>
</evidence>
<proteinExistence type="predicted"/>
<evidence type="ECO:0000256" key="1">
    <source>
        <dbReference type="SAM" id="MobiDB-lite"/>
    </source>
</evidence>
<feature type="compositionally biased region" description="Low complexity" evidence="1">
    <location>
        <begin position="250"/>
        <end position="263"/>
    </location>
</feature>
<keyword evidence="2" id="KW-0812">Transmembrane</keyword>
<keyword evidence="2" id="KW-0472">Membrane</keyword>
<sequence length="340" mass="33245">MTPSPHPLRALLATAILLPLASAQQEVCNLEVRTATVTECLANTGTTSLTPSCVASCPTPLTSANPGGPVIVQVDAPRCDSCGCDACVHTNVYTTTYDVFCPTGLASQEYVVTETYTGMSGTPALPAPTAVPFGFTADVRTCTECGAEPVTATLTYPATGCPYILGVSEPTGAPEGVSPYEVWVTPAASVAVAVTLAPATSPSAGSSPGSGAAAQGAVNAPAAAVPQAAAGSGSGSPAAAAAAVSAAASAASPNPASGPSTAPESNTGKSKQTKPSSCVFPTLDSLEARLTKTTAEASPSSAAPTSAVGYTETSAGHPAFVAMTLGGLLGFAISFLAFAI</sequence>
<feature type="region of interest" description="Disordered" evidence="1">
    <location>
        <begin position="250"/>
        <end position="279"/>
    </location>
</feature>
<evidence type="ECO:0000256" key="2">
    <source>
        <dbReference type="SAM" id="Phobius"/>
    </source>
</evidence>
<protein>
    <submittedName>
        <fullName evidence="4">Uncharacterized protein</fullName>
    </submittedName>
</protein>
<keyword evidence="3" id="KW-0732">Signal</keyword>
<gene>
    <name evidence="4" type="ORF">SLS53_008679</name>
</gene>
<keyword evidence="2" id="KW-1133">Transmembrane helix</keyword>
<reference evidence="4 5" key="1">
    <citation type="journal article" date="2023" name="PLoS ONE">
        <title>Cytospora paraplurivora sp. nov. isolated from orchards with fruit tree decline syndrome in Ontario, Canada.</title>
        <authorList>
            <person name="Ilyukhin E."/>
            <person name="Nguyen H.D.T."/>
            <person name="Castle A.J."/>
            <person name="Ellouze W."/>
        </authorList>
    </citation>
    <scope>NUCLEOTIDE SEQUENCE [LARGE SCALE GENOMIC DNA]</scope>
    <source>
        <strain evidence="4 5">FDS-564</strain>
    </source>
</reference>
<organism evidence="4 5">
    <name type="scientific">Cytospora paraplurivora</name>
    <dbReference type="NCBI Taxonomy" id="2898453"/>
    <lineage>
        <taxon>Eukaryota</taxon>
        <taxon>Fungi</taxon>
        <taxon>Dikarya</taxon>
        <taxon>Ascomycota</taxon>
        <taxon>Pezizomycotina</taxon>
        <taxon>Sordariomycetes</taxon>
        <taxon>Sordariomycetidae</taxon>
        <taxon>Diaporthales</taxon>
        <taxon>Cytosporaceae</taxon>
        <taxon>Cytospora</taxon>
    </lineage>
</organism>
<evidence type="ECO:0000313" key="4">
    <source>
        <dbReference type="EMBL" id="KAK7731735.1"/>
    </source>
</evidence>
<keyword evidence="5" id="KW-1185">Reference proteome</keyword>
<feature type="signal peptide" evidence="3">
    <location>
        <begin position="1"/>
        <end position="23"/>
    </location>
</feature>
<dbReference type="AlphaFoldDB" id="A0AAN9YCT1"/>
<feature type="compositionally biased region" description="Polar residues" evidence="1">
    <location>
        <begin position="264"/>
        <end position="276"/>
    </location>
</feature>
<comment type="caution">
    <text evidence="4">The sequence shown here is derived from an EMBL/GenBank/DDBJ whole genome shotgun (WGS) entry which is preliminary data.</text>
</comment>
<name>A0AAN9YCT1_9PEZI</name>
<dbReference type="EMBL" id="JAJSPL020000054">
    <property type="protein sequence ID" value="KAK7731735.1"/>
    <property type="molecule type" value="Genomic_DNA"/>
</dbReference>
<dbReference type="Proteomes" id="UP001320245">
    <property type="component" value="Unassembled WGS sequence"/>
</dbReference>
<accession>A0AAN9YCT1</accession>
<feature type="chain" id="PRO_5042875818" evidence="3">
    <location>
        <begin position="24"/>
        <end position="340"/>
    </location>
</feature>